<dbReference type="PANTHER" id="PTHR42718:SF48">
    <property type="entry name" value="CONSERVED TWO-DOMAIN MEMBRANE PROTEIN-RELATED"/>
    <property type="match status" value="1"/>
</dbReference>
<name>A0ABP8P8F8_9NOCA</name>
<keyword evidence="2 5" id="KW-0812">Transmembrane</keyword>
<keyword evidence="3 5" id="KW-1133">Transmembrane helix</keyword>
<comment type="subcellular location">
    <subcellularLocation>
        <location evidence="1">Cell membrane</location>
        <topology evidence="1">Multi-pass membrane protein</topology>
    </subcellularLocation>
</comment>
<dbReference type="Gene3D" id="1.20.1250.20">
    <property type="entry name" value="MFS general substrate transporter like domains"/>
    <property type="match status" value="1"/>
</dbReference>
<organism evidence="7 8">
    <name type="scientific">Rhodococcus olei</name>
    <dbReference type="NCBI Taxonomy" id="2161675"/>
    <lineage>
        <taxon>Bacteria</taxon>
        <taxon>Bacillati</taxon>
        <taxon>Actinomycetota</taxon>
        <taxon>Actinomycetes</taxon>
        <taxon>Mycobacteriales</taxon>
        <taxon>Nocardiaceae</taxon>
        <taxon>Rhodococcus</taxon>
    </lineage>
</organism>
<dbReference type="InterPro" id="IPR020846">
    <property type="entry name" value="MFS_dom"/>
</dbReference>
<accession>A0ABP8P8F8</accession>
<evidence type="ECO:0000256" key="1">
    <source>
        <dbReference type="ARBA" id="ARBA00004651"/>
    </source>
</evidence>
<evidence type="ECO:0000313" key="7">
    <source>
        <dbReference type="EMBL" id="GAA4482148.1"/>
    </source>
</evidence>
<feature type="transmembrane region" description="Helical" evidence="5">
    <location>
        <begin position="341"/>
        <end position="364"/>
    </location>
</feature>
<dbReference type="Pfam" id="PF07690">
    <property type="entry name" value="MFS_1"/>
    <property type="match status" value="1"/>
</dbReference>
<dbReference type="PANTHER" id="PTHR42718">
    <property type="entry name" value="MAJOR FACILITATOR SUPERFAMILY MULTIDRUG TRANSPORTER MFSC"/>
    <property type="match status" value="1"/>
</dbReference>
<dbReference type="InterPro" id="IPR036259">
    <property type="entry name" value="MFS_trans_sf"/>
</dbReference>
<evidence type="ECO:0000259" key="6">
    <source>
        <dbReference type="PROSITE" id="PS50850"/>
    </source>
</evidence>
<feature type="transmembrane region" description="Helical" evidence="5">
    <location>
        <begin position="58"/>
        <end position="81"/>
    </location>
</feature>
<dbReference type="CDD" id="cd17321">
    <property type="entry name" value="MFS_MMR_MDR_like"/>
    <property type="match status" value="1"/>
</dbReference>
<protein>
    <submittedName>
        <fullName evidence="7">MFS transporter</fullName>
    </submittedName>
</protein>
<feature type="transmembrane region" description="Helical" evidence="5">
    <location>
        <begin position="87"/>
        <end position="107"/>
    </location>
</feature>
<dbReference type="InterPro" id="IPR011701">
    <property type="entry name" value="MFS"/>
</dbReference>
<feature type="domain" description="Major facilitator superfamily (MFS) profile" evidence="6">
    <location>
        <begin position="1"/>
        <end position="432"/>
    </location>
</feature>
<evidence type="ECO:0000256" key="3">
    <source>
        <dbReference type="ARBA" id="ARBA00022989"/>
    </source>
</evidence>
<feature type="transmembrane region" description="Helical" evidence="5">
    <location>
        <begin position="376"/>
        <end position="397"/>
    </location>
</feature>
<comment type="caution">
    <text evidence="7">The sequence shown here is derived from an EMBL/GenBank/DDBJ whole genome shotgun (WGS) entry which is preliminary data.</text>
</comment>
<dbReference type="SUPFAM" id="SSF103473">
    <property type="entry name" value="MFS general substrate transporter"/>
    <property type="match status" value="2"/>
</dbReference>
<sequence>MASLDLFVVNVAFADIAASYPGHTLGALSWVLNGYAIVYAALLVPLGRWADRVGRTRGFVTGLTVFTAASVACAASPSLGWLVACRLLQAAGAAALTPASLGLLIGTAPEARRAAAVRIWAASGAAAAALGPVVGGLLVQASWRWAFLINLPVGVALLVAAIRILPRDARATSEPLPDPLGAALLSIAGGALSLALVQAPDWGWSDPRVLVAFALAAAAVAWFVQRTRTHRTPLIEPDLFRVRSFAWSNAAALTFSATFAAGLLAVVLWLQQVWAYSALATGLAVAPGPLIVPLFAAAGQVLSRRLRAGVVTTIGCLLWVVGTVTILVSVDVSGDYATQLLPGWVVCGMGVGLALPTILSSATAGLPPARSATGSAVVNMSRQIGTVLGVSILIAAFGGDSSPDAFQRGWWLTAVVGLLAAVTAVGMNSRADAS</sequence>
<feature type="transmembrane region" description="Helical" evidence="5">
    <location>
        <begin position="409"/>
        <end position="427"/>
    </location>
</feature>
<feature type="transmembrane region" description="Helical" evidence="5">
    <location>
        <begin position="177"/>
        <end position="197"/>
    </location>
</feature>
<evidence type="ECO:0000313" key="8">
    <source>
        <dbReference type="Proteomes" id="UP001501183"/>
    </source>
</evidence>
<feature type="transmembrane region" description="Helical" evidence="5">
    <location>
        <begin position="145"/>
        <end position="165"/>
    </location>
</feature>
<gene>
    <name evidence="7" type="ORF">GCM10023094_31470</name>
</gene>
<feature type="transmembrane region" description="Helical" evidence="5">
    <location>
        <begin position="308"/>
        <end position="329"/>
    </location>
</feature>
<dbReference type="EMBL" id="BAABFB010000050">
    <property type="protein sequence ID" value="GAA4482148.1"/>
    <property type="molecule type" value="Genomic_DNA"/>
</dbReference>
<evidence type="ECO:0000256" key="5">
    <source>
        <dbReference type="SAM" id="Phobius"/>
    </source>
</evidence>
<keyword evidence="4 5" id="KW-0472">Membrane</keyword>
<proteinExistence type="predicted"/>
<feature type="transmembrane region" description="Helical" evidence="5">
    <location>
        <begin position="119"/>
        <end position="139"/>
    </location>
</feature>
<dbReference type="PROSITE" id="PS50850">
    <property type="entry name" value="MFS"/>
    <property type="match status" value="1"/>
</dbReference>
<feature type="transmembrane region" description="Helical" evidence="5">
    <location>
        <begin position="276"/>
        <end position="296"/>
    </location>
</feature>
<dbReference type="Gene3D" id="1.20.1720.10">
    <property type="entry name" value="Multidrug resistance protein D"/>
    <property type="match status" value="1"/>
</dbReference>
<keyword evidence="8" id="KW-1185">Reference proteome</keyword>
<evidence type="ECO:0000256" key="4">
    <source>
        <dbReference type="ARBA" id="ARBA00023136"/>
    </source>
</evidence>
<feature type="transmembrane region" description="Helical" evidence="5">
    <location>
        <begin position="24"/>
        <end position="46"/>
    </location>
</feature>
<reference evidence="8" key="1">
    <citation type="journal article" date="2019" name="Int. J. Syst. Evol. Microbiol.">
        <title>The Global Catalogue of Microorganisms (GCM) 10K type strain sequencing project: providing services to taxonomists for standard genome sequencing and annotation.</title>
        <authorList>
            <consortium name="The Broad Institute Genomics Platform"/>
            <consortium name="The Broad Institute Genome Sequencing Center for Infectious Disease"/>
            <person name="Wu L."/>
            <person name="Ma J."/>
        </authorList>
    </citation>
    <scope>NUCLEOTIDE SEQUENCE [LARGE SCALE GENOMIC DNA]</scope>
    <source>
        <strain evidence="8">JCM 32206</strain>
    </source>
</reference>
<feature type="transmembrane region" description="Helical" evidence="5">
    <location>
        <begin position="209"/>
        <end position="225"/>
    </location>
</feature>
<evidence type="ECO:0000256" key="2">
    <source>
        <dbReference type="ARBA" id="ARBA00022692"/>
    </source>
</evidence>
<feature type="transmembrane region" description="Helical" evidence="5">
    <location>
        <begin position="246"/>
        <end position="270"/>
    </location>
</feature>
<dbReference type="Proteomes" id="UP001501183">
    <property type="component" value="Unassembled WGS sequence"/>
</dbReference>